<dbReference type="Proteomes" id="UP001597192">
    <property type="component" value="Unassembled WGS sequence"/>
</dbReference>
<name>A0ABW4CST9_9LACO</name>
<comment type="caution">
    <text evidence="3">The sequence shown here is derived from an EMBL/GenBank/DDBJ whole genome shotgun (WGS) entry which is preliminary data.</text>
</comment>
<proteinExistence type="predicted"/>
<dbReference type="EMBL" id="JBHTOG010000063">
    <property type="protein sequence ID" value="MFD1433279.1"/>
    <property type="molecule type" value="Genomic_DNA"/>
</dbReference>
<dbReference type="RefSeq" id="WP_125696158.1">
    <property type="nucleotide sequence ID" value="NZ_JBHTOG010000063.1"/>
</dbReference>
<dbReference type="PANTHER" id="PTHR31151:SF0">
    <property type="entry name" value="PROLINE-TRNA LIGASE (DUF1680)"/>
    <property type="match status" value="1"/>
</dbReference>
<evidence type="ECO:0000259" key="1">
    <source>
        <dbReference type="Pfam" id="PF07944"/>
    </source>
</evidence>
<evidence type="ECO:0000313" key="4">
    <source>
        <dbReference type="Proteomes" id="UP001597192"/>
    </source>
</evidence>
<protein>
    <submittedName>
        <fullName evidence="3">Beta-L-arabinofuranosidase domain-containing protein</fullName>
    </submittedName>
</protein>
<evidence type="ECO:0000313" key="3">
    <source>
        <dbReference type="EMBL" id="MFD1433279.1"/>
    </source>
</evidence>
<dbReference type="InterPro" id="IPR008928">
    <property type="entry name" value="6-hairpin_glycosidase_sf"/>
</dbReference>
<accession>A0ABW4CST9</accession>
<dbReference type="InterPro" id="IPR049046">
    <property type="entry name" value="Beta-AFase-like_GH127_middle"/>
</dbReference>
<feature type="domain" description="Non-reducing end beta-L-arabinofuranosidase-like GH127 catalytic" evidence="1">
    <location>
        <begin position="48"/>
        <end position="370"/>
    </location>
</feature>
<dbReference type="Pfam" id="PF20736">
    <property type="entry name" value="Glyco_hydro127M"/>
    <property type="match status" value="1"/>
</dbReference>
<gene>
    <name evidence="3" type="ORF">ACFQ47_11440</name>
</gene>
<evidence type="ECO:0000259" key="2">
    <source>
        <dbReference type="Pfam" id="PF20736"/>
    </source>
</evidence>
<reference evidence="4" key="1">
    <citation type="journal article" date="2019" name="Int. J. Syst. Evol. Microbiol.">
        <title>The Global Catalogue of Microorganisms (GCM) 10K type strain sequencing project: providing services to taxonomists for standard genome sequencing and annotation.</title>
        <authorList>
            <consortium name="The Broad Institute Genomics Platform"/>
            <consortium name="The Broad Institute Genome Sequencing Center for Infectious Disease"/>
            <person name="Wu L."/>
            <person name="Ma J."/>
        </authorList>
    </citation>
    <scope>NUCLEOTIDE SEQUENCE [LARGE SCALE GENOMIC DNA]</scope>
    <source>
        <strain evidence="4">CCM 8947</strain>
    </source>
</reference>
<organism evidence="3 4">
    <name type="scientific">Lacticaseibacillus yichunensis</name>
    <dbReference type="NCBI Taxonomy" id="2486015"/>
    <lineage>
        <taxon>Bacteria</taxon>
        <taxon>Bacillati</taxon>
        <taxon>Bacillota</taxon>
        <taxon>Bacilli</taxon>
        <taxon>Lactobacillales</taxon>
        <taxon>Lactobacillaceae</taxon>
        <taxon>Lacticaseibacillus</taxon>
    </lineage>
</organism>
<dbReference type="PANTHER" id="PTHR31151">
    <property type="entry name" value="PROLINE-TRNA LIGASE (DUF1680)"/>
    <property type="match status" value="1"/>
</dbReference>
<keyword evidence="4" id="KW-1185">Reference proteome</keyword>
<feature type="domain" description="Non-reducing end beta-L-arabinofuranosidase-like GH127 middle" evidence="2">
    <location>
        <begin position="398"/>
        <end position="466"/>
    </location>
</feature>
<dbReference type="SUPFAM" id="SSF48208">
    <property type="entry name" value="Six-hairpin glycosidases"/>
    <property type="match status" value="1"/>
</dbReference>
<dbReference type="Pfam" id="PF07944">
    <property type="entry name" value="Beta-AFase-like_GH127_cat"/>
    <property type="match status" value="1"/>
</dbReference>
<sequence length="606" mass="68096">MTTTLHDTARFTHLPLGAIHPAGWLRDQLRIQANGLTGGLEDHWDDVKNSAWKGGDGEDWERGPYYLDGLVPLAYLLNDEKLIAKVQPWIEWILNSQSEDGFFGPATNDDWWPRMVALKVLIQYQEATGDARVVPLMTKYAHYHLAHTEEWPLTNWGEARGWDEIMSLLWLYGKTEDDQLLDLIAILRKQTADWADLYKNFPFRRYTRFFSHQNHVVNVAMSLKSYALAYELDGDAQAKADFENAWATLQTYHGQLHGLFSGDEWLSGTDPTQGTELCSIVEAMFSFETLTAVFGDSSLGDRLERLAFNALPATISRDWTAHQYDQQVNQVRADVAHRNWTQNDDHANTFGLEPHFGCCLANMHQGWPKFVASTWLKDNDGLVCVSPVPATVQDGARKIDVTSNYPFTLGASFAVTTEAPFIFKLRVPTWATGTTLTVNGEARPLTPQDGYLVLTVQDGDQLTLAFGADVRFAPRANRATGVLYGPLLFALPIKEHWQRLFGNQPYPDFGLTPESEWRYGLSTHAKFEVVENSAASLVNGQVFDSLHSPISLRTTGWRLNNWDMRGNSADEPPYNVDAGEATALELVPYGGAKLRIAEFPTIDPRP</sequence>
<dbReference type="InterPro" id="IPR012878">
    <property type="entry name" value="Beta-AFase-like_GH127_cat"/>
</dbReference>